<organism evidence="2 3">
    <name type="scientific">Rhodocollybia butyracea</name>
    <dbReference type="NCBI Taxonomy" id="206335"/>
    <lineage>
        <taxon>Eukaryota</taxon>
        <taxon>Fungi</taxon>
        <taxon>Dikarya</taxon>
        <taxon>Basidiomycota</taxon>
        <taxon>Agaricomycotina</taxon>
        <taxon>Agaricomycetes</taxon>
        <taxon>Agaricomycetidae</taxon>
        <taxon>Agaricales</taxon>
        <taxon>Marasmiineae</taxon>
        <taxon>Omphalotaceae</taxon>
        <taxon>Rhodocollybia</taxon>
    </lineage>
</organism>
<accession>A0A9P5TYK1</accession>
<evidence type="ECO:0000313" key="3">
    <source>
        <dbReference type="Proteomes" id="UP000772434"/>
    </source>
</evidence>
<dbReference type="OrthoDB" id="3049189at2759"/>
<reference evidence="2" key="1">
    <citation type="submission" date="2020-11" db="EMBL/GenBank/DDBJ databases">
        <authorList>
            <consortium name="DOE Joint Genome Institute"/>
            <person name="Ahrendt S."/>
            <person name="Riley R."/>
            <person name="Andreopoulos W."/>
            <person name="Labutti K."/>
            <person name="Pangilinan J."/>
            <person name="Ruiz-Duenas F.J."/>
            <person name="Barrasa J.M."/>
            <person name="Sanchez-Garcia M."/>
            <person name="Camarero S."/>
            <person name="Miyauchi S."/>
            <person name="Serrano A."/>
            <person name="Linde D."/>
            <person name="Babiker R."/>
            <person name="Drula E."/>
            <person name="Ayuso-Fernandez I."/>
            <person name="Pacheco R."/>
            <person name="Padilla G."/>
            <person name="Ferreira P."/>
            <person name="Barriuso J."/>
            <person name="Kellner H."/>
            <person name="Castanera R."/>
            <person name="Alfaro M."/>
            <person name="Ramirez L."/>
            <person name="Pisabarro A.G."/>
            <person name="Kuo A."/>
            <person name="Tritt A."/>
            <person name="Lipzen A."/>
            <person name="He G."/>
            <person name="Yan M."/>
            <person name="Ng V."/>
            <person name="Cullen D."/>
            <person name="Martin F."/>
            <person name="Rosso M.-N."/>
            <person name="Henrissat B."/>
            <person name="Hibbett D."/>
            <person name="Martinez A.T."/>
            <person name="Grigoriev I.V."/>
        </authorList>
    </citation>
    <scope>NUCLEOTIDE SEQUENCE</scope>
    <source>
        <strain evidence="2">AH 40177</strain>
    </source>
</reference>
<sequence>MPRTTKTRKDKIFREKDDFSSWLHRTEIAFRYEVDDRLVSAGPILQAHSSQKENPIDISDEAITPRLQRKILDPAAKPCKAPVLPTGNSFPPLPQETDNEILQEVREIRVLLKTFLSNQEDLASRVRSSDSSSHPTSHPTGLSPLETYSITIGGNRVLTYTLDDLPEPPHTKHYLNQVAYMQRLWANWDDKDEHWDGTIHPGDYIIKGTKIAITYWPSVIQPWGNAIKTQWWFYKTLVDESRKFPSIVKFLQAYPDLNGRPQKLTQISKTVNQREKSTGAGLRQSYRKKKVVSSSNEGFPSSMTPRCSGTFVPYSSQPASPFTRYSGVLVRNFNFEGVDISNQAEVLSVARVFIREAGCFPVEREFQASSYGRESLFLMWKHRRDAEAFVNAFSNLPTSYQNLEITPYFQ</sequence>
<evidence type="ECO:0000313" key="2">
    <source>
        <dbReference type="EMBL" id="KAF9059896.1"/>
    </source>
</evidence>
<comment type="caution">
    <text evidence="2">The sequence shown here is derived from an EMBL/GenBank/DDBJ whole genome shotgun (WGS) entry which is preliminary data.</text>
</comment>
<keyword evidence="3" id="KW-1185">Reference proteome</keyword>
<feature type="compositionally biased region" description="Low complexity" evidence="1">
    <location>
        <begin position="129"/>
        <end position="143"/>
    </location>
</feature>
<name>A0A9P5TYK1_9AGAR</name>
<feature type="region of interest" description="Disordered" evidence="1">
    <location>
        <begin position="125"/>
        <end position="145"/>
    </location>
</feature>
<evidence type="ECO:0000256" key="1">
    <source>
        <dbReference type="SAM" id="MobiDB-lite"/>
    </source>
</evidence>
<protein>
    <submittedName>
        <fullName evidence="2">Uncharacterized protein</fullName>
    </submittedName>
</protein>
<gene>
    <name evidence="2" type="ORF">BDP27DRAFT_1430729</name>
</gene>
<proteinExistence type="predicted"/>
<dbReference type="Proteomes" id="UP000772434">
    <property type="component" value="Unassembled WGS sequence"/>
</dbReference>
<dbReference type="EMBL" id="JADNRY010000272">
    <property type="protein sequence ID" value="KAF9059896.1"/>
    <property type="molecule type" value="Genomic_DNA"/>
</dbReference>
<dbReference type="AlphaFoldDB" id="A0A9P5TYK1"/>